<gene>
    <name evidence="2" type="ORF">D0X99_01235</name>
</gene>
<keyword evidence="3" id="KW-1185">Reference proteome</keyword>
<comment type="caution">
    <text evidence="2">The sequence shown here is derived from an EMBL/GenBank/DDBJ whole genome shotgun (WGS) entry which is preliminary data.</text>
</comment>
<protein>
    <recommendedName>
        <fullName evidence="4">SGNH/GDSL hydrolase family protein</fullName>
    </recommendedName>
</protein>
<evidence type="ECO:0000313" key="3">
    <source>
        <dbReference type="Proteomes" id="UP000283522"/>
    </source>
</evidence>
<evidence type="ECO:0008006" key="4">
    <source>
        <dbReference type="Google" id="ProtNLM"/>
    </source>
</evidence>
<dbReference type="EMBL" id="QXML01000001">
    <property type="protein sequence ID" value="RIW18347.1"/>
    <property type="molecule type" value="Genomic_DNA"/>
</dbReference>
<reference evidence="2 3" key="1">
    <citation type="submission" date="2018-09" db="EMBL/GenBank/DDBJ databases">
        <authorList>
            <person name="Wang X."/>
            <person name="Du Z."/>
        </authorList>
    </citation>
    <scope>NUCLEOTIDE SEQUENCE [LARGE SCALE GENOMIC DNA]</scope>
    <source>
        <strain evidence="2 3">N3</strain>
    </source>
</reference>
<organism evidence="2 3">
    <name type="scientific">Algoriphagus lacus</name>
    <dbReference type="NCBI Taxonomy" id="2056311"/>
    <lineage>
        <taxon>Bacteria</taxon>
        <taxon>Pseudomonadati</taxon>
        <taxon>Bacteroidota</taxon>
        <taxon>Cytophagia</taxon>
        <taxon>Cytophagales</taxon>
        <taxon>Cyclobacteriaceae</taxon>
        <taxon>Algoriphagus</taxon>
    </lineage>
</organism>
<feature type="transmembrane region" description="Helical" evidence="1">
    <location>
        <begin position="12"/>
        <end position="30"/>
    </location>
</feature>
<evidence type="ECO:0000313" key="2">
    <source>
        <dbReference type="EMBL" id="RIW18347.1"/>
    </source>
</evidence>
<dbReference type="Proteomes" id="UP000283522">
    <property type="component" value="Unassembled WGS sequence"/>
</dbReference>
<dbReference type="AlphaFoldDB" id="A0A418PVZ1"/>
<proteinExistence type="predicted"/>
<evidence type="ECO:0000256" key="1">
    <source>
        <dbReference type="SAM" id="Phobius"/>
    </source>
</evidence>
<dbReference type="OrthoDB" id="821920at2"/>
<keyword evidence="1" id="KW-0812">Transmembrane</keyword>
<dbReference type="RefSeq" id="WP_119475826.1">
    <property type="nucleotide sequence ID" value="NZ_QXML01000001.1"/>
</dbReference>
<name>A0A418PVZ1_9BACT</name>
<sequence>MKKFVIKSTFYLLGLLFLAYGLSLMGLYTLKRSQFFKPSFLVNAFKPGEQFKLAVFGSSRGLASLDTKLIADELEGLSANFSMDYTALPTAKLMLEHFYAQGYRAEFIVISVDLPDRDTSKTVISENDYRFLPFRNESYVQNYYSRYDEGLVKPLAASGSFPFFGFGYYNMELLGPTLISSIKPDYRYQFDELGNFEYPDYLGMDEKPEPRNFQTALTNPILKEIQELTIRNSSKLIIYIAPYLRDEINLLESCPYTVINHSRLINKPNYFSDYIHVVNSGKKIATKAFIEELKKLE</sequence>
<keyword evidence="1" id="KW-1133">Transmembrane helix</keyword>
<keyword evidence="1" id="KW-0472">Membrane</keyword>
<accession>A0A418PVZ1</accession>